<feature type="region of interest" description="Disordered" evidence="1">
    <location>
        <begin position="1"/>
        <end position="31"/>
    </location>
</feature>
<keyword evidence="3" id="KW-1185">Reference proteome</keyword>
<feature type="region of interest" description="Disordered" evidence="1">
    <location>
        <begin position="62"/>
        <end position="96"/>
    </location>
</feature>
<organism evidence="2 3">
    <name type="scientific">Caenorhabditis japonica</name>
    <dbReference type="NCBI Taxonomy" id="281687"/>
    <lineage>
        <taxon>Eukaryota</taxon>
        <taxon>Metazoa</taxon>
        <taxon>Ecdysozoa</taxon>
        <taxon>Nematoda</taxon>
        <taxon>Chromadorea</taxon>
        <taxon>Rhabditida</taxon>
        <taxon>Rhabditina</taxon>
        <taxon>Rhabditomorpha</taxon>
        <taxon>Rhabditoidea</taxon>
        <taxon>Rhabditidae</taxon>
        <taxon>Peloderinae</taxon>
        <taxon>Caenorhabditis</taxon>
    </lineage>
</organism>
<evidence type="ECO:0000313" key="3">
    <source>
        <dbReference type="Proteomes" id="UP000005237"/>
    </source>
</evidence>
<accession>A0A8R1EAL8</accession>
<feature type="compositionally biased region" description="Acidic residues" evidence="1">
    <location>
        <begin position="12"/>
        <end position="31"/>
    </location>
</feature>
<reference evidence="2" key="2">
    <citation type="submission" date="2022-06" db="UniProtKB">
        <authorList>
            <consortium name="EnsemblMetazoa"/>
        </authorList>
    </citation>
    <scope>IDENTIFICATION</scope>
    <source>
        <strain evidence="2">DF5081</strain>
    </source>
</reference>
<protein>
    <submittedName>
        <fullName evidence="2">Uncharacterized protein</fullName>
    </submittedName>
</protein>
<name>A0A8R1EAL8_CAEJA</name>
<dbReference type="EnsemblMetazoa" id="CJA30909.1">
    <property type="protein sequence ID" value="CJA30909.1"/>
    <property type="gene ID" value="WBGene00206756"/>
</dbReference>
<dbReference type="AlphaFoldDB" id="A0A8R1EAL8"/>
<evidence type="ECO:0000256" key="1">
    <source>
        <dbReference type="SAM" id="MobiDB-lite"/>
    </source>
</evidence>
<proteinExistence type="predicted"/>
<sequence>MISLNSTHIFYDDDDDDDVDDEGEDDDDDENDAWCAREEELCDDEQNTTAPNFPSIIKYLNDDNNDVVNSNSRTNGSIHKTGKKGRKQQNMEGKFG</sequence>
<reference evidence="3" key="1">
    <citation type="submission" date="2010-08" db="EMBL/GenBank/DDBJ databases">
        <authorList>
            <consortium name="Caenorhabditis japonica Sequencing Consortium"/>
            <person name="Wilson R.K."/>
        </authorList>
    </citation>
    <scope>NUCLEOTIDE SEQUENCE [LARGE SCALE GENOMIC DNA]</scope>
    <source>
        <strain evidence="3">DF5081</strain>
    </source>
</reference>
<dbReference type="Proteomes" id="UP000005237">
    <property type="component" value="Unassembled WGS sequence"/>
</dbReference>
<evidence type="ECO:0000313" key="2">
    <source>
        <dbReference type="EnsemblMetazoa" id="CJA30909.1"/>
    </source>
</evidence>